<evidence type="ECO:0000313" key="3">
    <source>
        <dbReference type="Proteomes" id="UP001152484"/>
    </source>
</evidence>
<dbReference type="InterPro" id="IPR013103">
    <property type="entry name" value="RVT_2"/>
</dbReference>
<dbReference type="AlphaFoldDB" id="A0A9P1E2S7"/>
<dbReference type="EMBL" id="CAMAPE010000009">
    <property type="protein sequence ID" value="CAH9074404.1"/>
    <property type="molecule type" value="Genomic_DNA"/>
</dbReference>
<reference evidence="2" key="1">
    <citation type="submission" date="2022-07" db="EMBL/GenBank/DDBJ databases">
        <authorList>
            <person name="Macas J."/>
            <person name="Novak P."/>
            <person name="Neumann P."/>
        </authorList>
    </citation>
    <scope>NUCLEOTIDE SEQUENCE</scope>
</reference>
<dbReference type="OrthoDB" id="1305065at2759"/>
<comment type="caution">
    <text evidence="2">The sequence shown here is derived from an EMBL/GenBank/DDBJ whole genome shotgun (WGS) entry which is preliminary data.</text>
</comment>
<protein>
    <recommendedName>
        <fullName evidence="1">Reverse transcriptase Ty1/copia-type domain-containing protein</fullName>
    </recommendedName>
</protein>
<evidence type="ECO:0000259" key="1">
    <source>
        <dbReference type="Pfam" id="PF07727"/>
    </source>
</evidence>
<evidence type="ECO:0000313" key="2">
    <source>
        <dbReference type="EMBL" id="CAH9074404.1"/>
    </source>
</evidence>
<sequence length="142" mass="16825">MTQPEGFVDPKKSDYVCLLRKTLYVLEQSHRQWNIKFDRCMKSMKFVIFACDHCLYYNDTSSMTVFLLLYVDDMLIISLNLDSIIHVQKFLCENFSMIDRGDAKRILGINIIRDMSKSTLLLNQVYYVENVLSKFNMQYAYL</sequence>
<gene>
    <name evidence="2" type="ORF">CEURO_LOCUS5135</name>
</gene>
<accession>A0A9P1E2S7</accession>
<feature type="domain" description="Reverse transcriptase Ty1/copia-type" evidence="1">
    <location>
        <begin position="1"/>
        <end position="141"/>
    </location>
</feature>
<dbReference type="Proteomes" id="UP001152484">
    <property type="component" value="Unassembled WGS sequence"/>
</dbReference>
<keyword evidence="3" id="KW-1185">Reference proteome</keyword>
<dbReference type="Pfam" id="PF07727">
    <property type="entry name" value="RVT_2"/>
    <property type="match status" value="1"/>
</dbReference>
<proteinExistence type="predicted"/>
<organism evidence="2 3">
    <name type="scientific">Cuscuta europaea</name>
    <name type="common">European dodder</name>
    <dbReference type="NCBI Taxonomy" id="41803"/>
    <lineage>
        <taxon>Eukaryota</taxon>
        <taxon>Viridiplantae</taxon>
        <taxon>Streptophyta</taxon>
        <taxon>Embryophyta</taxon>
        <taxon>Tracheophyta</taxon>
        <taxon>Spermatophyta</taxon>
        <taxon>Magnoliopsida</taxon>
        <taxon>eudicotyledons</taxon>
        <taxon>Gunneridae</taxon>
        <taxon>Pentapetalae</taxon>
        <taxon>asterids</taxon>
        <taxon>lamiids</taxon>
        <taxon>Solanales</taxon>
        <taxon>Convolvulaceae</taxon>
        <taxon>Cuscuteae</taxon>
        <taxon>Cuscuta</taxon>
        <taxon>Cuscuta subgen. Cuscuta</taxon>
    </lineage>
</organism>
<name>A0A9P1E2S7_CUSEU</name>